<organism evidence="1 2">
    <name type="scientific">Streptococcus phage CHPC1041</name>
    <dbReference type="NCBI Taxonomy" id="2365015"/>
    <lineage>
        <taxon>Viruses</taxon>
        <taxon>Duplodnaviria</taxon>
        <taxon>Heunggongvirae</taxon>
        <taxon>Uroviricota</taxon>
        <taxon>Caudoviricetes</taxon>
        <taxon>Aliceevansviridae</taxon>
        <taxon>Moineauvirus</taxon>
        <taxon>Moineauvirus CHPC1041</taxon>
    </lineage>
</organism>
<dbReference type="EMBL" id="MH937493">
    <property type="protein sequence ID" value="AZF91485.1"/>
    <property type="molecule type" value="Genomic_DNA"/>
</dbReference>
<proteinExistence type="predicted"/>
<dbReference type="Proteomes" id="UP000266920">
    <property type="component" value="Segment"/>
</dbReference>
<gene>
    <name evidence="1" type="ORF">CHPC1041_0027</name>
</gene>
<evidence type="ECO:0000313" key="2">
    <source>
        <dbReference type="Proteomes" id="UP000266920"/>
    </source>
</evidence>
<protein>
    <submittedName>
        <fullName evidence="1">Uncharacterized protein</fullName>
    </submittedName>
</protein>
<reference evidence="1 2" key="1">
    <citation type="submission" date="2018-09" db="EMBL/GenBank/DDBJ databases">
        <title>A comparative genomics approach for identifying host-range determinants of bacteriophages infecting Streptococcus thermophilus.</title>
        <authorList>
            <person name="Szymczak P."/>
            <person name="Rau M.H."/>
            <person name="Monteiro J.M."/>
            <person name="de Pinho M.G."/>
            <person name="Filipe S.R."/>
            <person name="Vogensen F.K."/>
            <person name="Zeidan A."/>
            <person name="Janzen T."/>
        </authorList>
    </citation>
    <scope>NUCLEOTIDE SEQUENCE [LARGE SCALE GENOMIC DNA]</scope>
</reference>
<accession>A0A3G8F9L1</accession>
<sequence>MGITKEQLNKYYSEHLDELVEWADDIDKVCLFAYLDEDDNLYCGINQLSYTQFRVPIQAEVLVDNDWNYDFFNNPSDYDGWDETLEEMLKELNDYII</sequence>
<name>A0A3G8F9L1_9CAUD</name>
<keyword evidence="2" id="KW-1185">Reference proteome</keyword>
<evidence type="ECO:0000313" key="1">
    <source>
        <dbReference type="EMBL" id="AZF91485.1"/>
    </source>
</evidence>